<evidence type="ECO:0000256" key="2">
    <source>
        <dbReference type="SAM" id="Phobius"/>
    </source>
</evidence>
<keyword evidence="2" id="KW-0812">Transmembrane</keyword>
<comment type="caution">
    <text evidence="4">The sequence shown here is derived from an EMBL/GenBank/DDBJ whole genome shotgun (WGS) entry which is preliminary data.</text>
</comment>
<feature type="region of interest" description="Disordered" evidence="1">
    <location>
        <begin position="61"/>
        <end position="89"/>
    </location>
</feature>
<accession>A0A4U0WW81</accession>
<protein>
    <submittedName>
        <fullName evidence="4">Uncharacterized protein</fullName>
    </submittedName>
</protein>
<sequence length="378" mass="37625">MKASCSLCPTMGFASLLFISTLLATASAQGTTLNNLPNLSTATAVTSANSAATSAAPTSATSDASTAAASTPVTTPAPPSSSLPATATLGGSTASTTTNSVFHLTGLPTIEGAGIPTLVIPYTAGAPFMQKSALPQGTVFICVGAILGFLGACVLAWRGIVAWTINRSVKKAAMVQYTNDAKYGGFRNGAGIYSSAGVGSSMSLDHLTAAGKPTQKERTPSANLFFSPTATAGRQSPGPGTNRNSSAYLPAGYYAAANAAPAGGAGMTTLGGSLGPATGGGYTRSRSMGPSPPGSPGLPPSSGGTYTSSRGASREGHTSTRGASQAYRGERNSSVLYVPGGSARTSMAGLSAQPTSRAPSAYLEDLFENHGNGPKERF</sequence>
<dbReference type="AlphaFoldDB" id="A0A4U0WW81"/>
<gene>
    <name evidence="4" type="ORF">B0A49_07706</name>
</gene>
<keyword evidence="3" id="KW-0732">Signal</keyword>
<evidence type="ECO:0000313" key="5">
    <source>
        <dbReference type="Proteomes" id="UP000308768"/>
    </source>
</evidence>
<evidence type="ECO:0000313" key="4">
    <source>
        <dbReference type="EMBL" id="TKA66803.1"/>
    </source>
</evidence>
<name>A0A4U0WW81_9PEZI</name>
<feature type="signal peptide" evidence="3">
    <location>
        <begin position="1"/>
        <end position="28"/>
    </location>
</feature>
<keyword evidence="2" id="KW-0472">Membrane</keyword>
<evidence type="ECO:0000256" key="1">
    <source>
        <dbReference type="SAM" id="MobiDB-lite"/>
    </source>
</evidence>
<dbReference type="GO" id="GO:0000324">
    <property type="term" value="C:fungal-type vacuole"/>
    <property type="evidence" value="ECO:0007669"/>
    <property type="project" value="TreeGrafter"/>
</dbReference>
<organism evidence="4 5">
    <name type="scientific">Cryomyces minteri</name>
    <dbReference type="NCBI Taxonomy" id="331657"/>
    <lineage>
        <taxon>Eukaryota</taxon>
        <taxon>Fungi</taxon>
        <taxon>Dikarya</taxon>
        <taxon>Ascomycota</taxon>
        <taxon>Pezizomycotina</taxon>
        <taxon>Dothideomycetes</taxon>
        <taxon>Dothideomycetes incertae sedis</taxon>
        <taxon>Cryomyces</taxon>
    </lineage>
</organism>
<feature type="compositionally biased region" description="Pro residues" evidence="1">
    <location>
        <begin position="290"/>
        <end position="299"/>
    </location>
</feature>
<dbReference type="PANTHER" id="PTHR36089">
    <property type="entry name" value="CHITIN SYNTHASE 3 COMPLEX PROTEIN CSI2-RELATED"/>
    <property type="match status" value="1"/>
</dbReference>
<proteinExistence type="predicted"/>
<feature type="compositionally biased region" description="Low complexity" evidence="1">
    <location>
        <begin position="300"/>
        <end position="311"/>
    </location>
</feature>
<keyword evidence="2" id="KW-1133">Transmembrane helix</keyword>
<keyword evidence="5" id="KW-1185">Reference proteome</keyword>
<evidence type="ECO:0000256" key="3">
    <source>
        <dbReference type="SAM" id="SignalP"/>
    </source>
</evidence>
<feature type="transmembrane region" description="Helical" evidence="2">
    <location>
        <begin position="138"/>
        <end position="161"/>
    </location>
</feature>
<dbReference type="Proteomes" id="UP000308768">
    <property type="component" value="Unassembled WGS sequence"/>
</dbReference>
<feature type="compositionally biased region" description="Low complexity" evidence="1">
    <location>
        <begin position="61"/>
        <end position="74"/>
    </location>
</feature>
<feature type="region of interest" description="Disordered" evidence="1">
    <location>
        <begin position="276"/>
        <end position="356"/>
    </location>
</feature>
<dbReference type="InterPro" id="IPR051009">
    <property type="entry name" value="PRM"/>
</dbReference>
<feature type="chain" id="PRO_5020924777" evidence="3">
    <location>
        <begin position="29"/>
        <end position="378"/>
    </location>
</feature>
<dbReference type="EMBL" id="NAJN01000980">
    <property type="protein sequence ID" value="TKA66803.1"/>
    <property type="molecule type" value="Genomic_DNA"/>
</dbReference>
<dbReference type="PANTHER" id="PTHR36089:SF1">
    <property type="entry name" value="CHITIN SYNTHASE 3 COMPLEX PROTEIN CSI2-RELATED"/>
    <property type="match status" value="1"/>
</dbReference>
<reference evidence="4 5" key="1">
    <citation type="submission" date="2017-03" db="EMBL/GenBank/DDBJ databases">
        <title>Genomes of endolithic fungi from Antarctica.</title>
        <authorList>
            <person name="Coleine C."/>
            <person name="Masonjones S."/>
            <person name="Stajich J.E."/>
        </authorList>
    </citation>
    <scope>NUCLEOTIDE SEQUENCE [LARGE SCALE GENOMIC DNA]</scope>
    <source>
        <strain evidence="4 5">CCFEE 5187</strain>
    </source>
</reference>
<dbReference type="OrthoDB" id="4065319at2759"/>